<evidence type="ECO:0000313" key="3">
    <source>
        <dbReference type="EMBL" id="GMF17054.1"/>
    </source>
</evidence>
<feature type="compositionally biased region" description="Low complexity" evidence="1">
    <location>
        <begin position="981"/>
        <end position="991"/>
    </location>
</feature>
<evidence type="ECO:0000313" key="4">
    <source>
        <dbReference type="Proteomes" id="UP001165083"/>
    </source>
</evidence>
<feature type="region of interest" description="Disordered" evidence="1">
    <location>
        <begin position="894"/>
        <end position="940"/>
    </location>
</feature>
<feature type="region of interest" description="Disordered" evidence="1">
    <location>
        <begin position="1"/>
        <end position="94"/>
    </location>
</feature>
<feature type="transmembrane region" description="Helical" evidence="2">
    <location>
        <begin position="619"/>
        <end position="643"/>
    </location>
</feature>
<dbReference type="EMBL" id="BSXW01000269">
    <property type="protein sequence ID" value="GMF17054.1"/>
    <property type="molecule type" value="Genomic_DNA"/>
</dbReference>
<name>A0A9W6TP57_9STRA</name>
<keyword evidence="2" id="KW-0812">Transmembrane</keyword>
<protein>
    <submittedName>
        <fullName evidence="3">Unnamed protein product</fullName>
    </submittedName>
</protein>
<feature type="compositionally biased region" description="Acidic residues" evidence="1">
    <location>
        <begin position="1049"/>
        <end position="1061"/>
    </location>
</feature>
<sequence>MPSIRQSPAQSAEPMASPPPPARRNAPQFLGADEFDELPLSRRSLGGLAASDRGRRRRDTSAEPETLSAVEFRRRAASESLLPEPEDVREQRQSLTKENCALFEDLTRRADKNEPVTFDAFRQSSARRNCRVGDISQKGDDLDEEKVAIEISDDDKSVEDEKLDTELLEAYLDYCKSIGHEPNIQINTQDISDEQGGGDSKETTAFVPERHYVPEHNHCWTGFIGTRYSKRRGCVQFWTWLMIGVGIVTWLGFSLSALHLNEVLHLDAFTVQNVQVTQDYTYLHFLEEVDFHLTYTIETPNPDTLSASANPNSSYFNALLLNEYEYEHYIDGEPFEYVEAGSTLRTTYAHIPRTYIDNTIKETMYFVVQPCYLERNPTADYCQTGQLPSSVSSDEKIYDLDKEKKMSKKEAWEHFNATYISVNPMPVACSSSGIVGGAYLLLFLPYLIITLFGLRVFQMITHCESFQQNIERIYARELNVPENEVDYWQPMPWDRKVPKTRLCGPCCWKKFRRPFEPFYTWWRHENYFTWVFCPYRNERLSRGERALIVVCSLYITFYVLFIIVMLRDSWGADITIFTSVVLYAILVSVLPSAGKAIFKELFKLIFRQRRKYYRAKATGGDLSGFSFRLAFILQVLVVVLLTLAQAPIFYIWAYRSCLFLKQFIYYGVLAAIARMSLMGLVQDYAWYLIIKTWGWKDLCPYCTERIKHCDCFNDEVLVLGVQHLGPKWELIRVLDGLLAKQNNYAPQFELYTSEQLRERWDVIVERAEKHMEKVEKLRAYREKKRQDELRYGRIRRSFTSFMSFHGTTQAVHPDSENARNDNADVSKGRKLSDADGSSDHEGDDKADEEMHMCNLREKKILALNSKIKLDEFEKHYDSNISDVFHALARSVTKRRRHEKHEHADQDEPEREGGEGKPSPRTTLTTRQSSSDSSCSDGETMWVFDTPAQRLERREEEKLQRKRAFRVLKDYNIQSVDRFSESSAPAPSALSPSHPPHRLARQDTRRMPLLSTRHKPTTPRDEDLVTLKPAAHNKSTRDNLDAVANARVEDDYDEEEDSDFPSDLERGQSTSSHENGRVYAVTERPKTLFRRMSTSATAFAAWALDYDPKAA</sequence>
<feature type="transmembrane region" description="Helical" evidence="2">
    <location>
        <begin position="237"/>
        <end position="260"/>
    </location>
</feature>
<dbReference type="AlphaFoldDB" id="A0A9W6TP57"/>
<proteinExistence type="predicted"/>
<feature type="transmembrane region" description="Helical" evidence="2">
    <location>
        <begin position="434"/>
        <end position="457"/>
    </location>
</feature>
<accession>A0A9W6TP57</accession>
<feature type="region of interest" description="Disordered" evidence="1">
    <location>
        <begin position="807"/>
        <end position="847"/>
    </location>
</feature>
<feature type="compositionally biased region" description="Basic and acidic residues" evidence="1">
    <location>
        <begin position="900"/>
        <end position="914"/>
    </location>
</feature>
<evidence type="ECO:0000256" key="1">
    <source>
        <dbReference type="SAM" id="MobiDB-lite"/>
    </source>
</evidence>
<organism evidence="3 4">
    <name type="scientific">Phytophthora lilii</name>
    <dbReference type="NCBI Taxonomy" id="2077276"/>
    <lineage>
        <taxon>Eukaryota</taxon>
        <taxon>Sar</taxon>
        <taxon>Stramenopiles</taxon>
        <taxon>Oomycota</taxon>
        <taxon>Peronosporomycetes</taxon>
        <taxon>Peronosporales</taxon>
        <taxon>Peronosporaceae</taxon>
        <taxon>Phytophthora</taxon>
    </lineage>
</organism>
<keyword evidence="4" id="KW-1185">Reference proteome</keyword>
<feature type="compositionally biased region" description="Low complexity" evidence="1">
    <location>
        <begin position="1"/>
        <end position="15"/>
    </location>
</feature>
<keyword evidence="2" id="KW-1133">Transmembrane helix</keyword>
<feature type="region of interest" description="Disordered" evidence="1">
    <location>
        <begin position="977"/>
        <end position="1078"/>
    </location>
</feature>
<feature type="compositionally biased region" description="Basic and acidic residues" evidence="1">
    <location>
        <begin position="813"/>
        <end position="847"/>
    </location>
</feature>
<gene>
    <name evidence="3" type="ORF">Plil01_000617700</name>
</gene>
<evidence type="ECO:0000256" key="2">
    <source>
        <dbReference type="SAM" id="Phobius"/>
    </source>
</evidence>
<reference evidence="3" key="1">
    <citation type="submission" date="2023-04" db="EMBL/GenBank/DDBJ databases">
        <title>Phytophthora lilii NBRC 32176.</title>
        <authorList>
            <person name="Ichikawa N."/>
            <person name="Sato H."/>
            <person name="Tonouchi N."/>
        </authorList>
    </citation>
    <scope>NUCLEOTIDE SEQUENCE</scope>
    <source>
        <strain evidence="3">NBRC 32176</strain>
    </source>
</reference>
<keyword evidence="2" id="KW-0472">Membrane</keyword>
<feature type="transmembrane region" description="Helical" evidence="2">
    <location>
        <begin position="576"/>
        <end position="598"/>
    </location>
</feature>
<feature type="transmembrane region" description="Helical" evidence="2">
    <location>
        <begin position="546"/>
        <end position="564"/>
    </location>
</feature>
<comment type="caution">
    <text evidence="3">The sequence shown here is derived from an EMBL/GenBank/DDBJ whole genome shotgun (WGS) entry which is preliminary data.</text>
</comment>
<dbReference type="OrthoDB" id="118323at2759"/>
<dbReference type="Proteomes" id="UP001165083">
    <property type="component" value="Unassembled WGS sequence"/>
</dbReference>